<protein>
    <recommendedName>
        <fullName evidence="7">Indoleamine 2,3-dioxygenase</fullName>
    </recommendedName>
</protein>
<dbReference type="GO" id="GO:0034354">
    <property type="term" value="P:'de novo' NAD+ biosynthetic process from L-tryptophan"/>
    <property type="evidence" value="ECO:0007669"/>
    <property type="project" value="TreeGrafter"/>
</dbReference>
<evidence type="ECO:0000256" key="2">
    <source>
        <dbReference type="ARBA" id="ARBA00022723"/>
    </source>
</evidence>
<keyword evidence="2 4" id="KW-0479">Metal-binding</keyword>
<dbReference type="PANTHER" id="PTHR28657:SF5">
    <property type="entry name" value="INDOLEAMINE 2,3-DIOXYGENASE"/>
    <property type="match status" value="1"/>
</dbReference>
<proteinExistence type="inferred from homology"/>
<dbReference type="PANTHER" id="PTHR28657">
    <property type="entry name" value="INDOLEAMINE 2,3-DIOXYGENASE"/>
    <property type="match status" value="1"/>
</dbReference>
<comment type="similarity">
    <text evidence="1">Belongs to the indoleamine 2,3-dioxygenase family.</text>
</comment>
<dbReference type="EMBL" id="PKSL01000025">
    <property type="protein sequence ID" value="POW13399.1"/>
    <property type="molecule type" value="Genomic_DNA"/>
</dbReference>
<dbReference type="InterPro" id="IPR037217">
    <property type="entry name" value="Trp/Indoleamine_2_3_dOase-like"/>
</dbReference>
<dbReference type="InterPro" id="IPR000898">
    <property type="entry name" value="Indolamine_dOase"/>
</dbReference>
<keyword evidence="3 4" id="KW-0408">Iron</keyword>
<evidence type="ECO:0000313" key="5">
    <source>
        <dbReference type="EMBL" id="POW13399.1"/>
    </source>
</evidence>
<evidence type="ECO:0008006" key="7">
    <source>
        <dbReference type="Google" id="ProtNLM"/>
    </source>
</evidence>
<dbReference type="VEuPathDB" id="FungiDB:PSTT_03771"/>
<dbReference type="VEuPathDB" id="FungiDB:PSHT_07091"/>
<dbReference type="GO" id="GO:0046872">
    <property type="term" value="F:metal ion binding"/>
    <property type="evidence" value="ECO:0007669"/>
    <property type="project" value="UniProtKB-KW"/>
</dbReference>
<dbReference type="GO" id="GO:0005737">
    <property type="term" value="C:cytoplasm"/>
    <property type="evidence" value="ECO:0007669"/>
    <property type="project" value="TreeGrafter"/>
</dbReference>
<comment type="caution">
    <text evidence="5">The sequence shown here is derived from an EMBL/GenBank/DDBJ whole genome shotgun (WGS) entry which is preliminary data.</text>
</comment>
<gene>
    <name evidence="5" type="ORF">PSTT_03771</name>
</gene>
<reference evidence="5" key="1">
    <citation type="submission" date="2017-12" db="EMBL/GenBank/DDBJ databases">
        <title>Gene loss provides genomic basis for host adaptation in cereal stripe rust fungi.</title>
        <authorList>
            <person name="Xia C."/>
        </authorList>
    </citation>
    <scope>NUCLEOTIDE SEQUENCE [LARGE SCALE GENOMIC DNA]</scope>
    <source>
        <strain evidence="5">93-210</strain>
    </source>
</reference>
<dbReference type="AlphaFoldDB" id="A0A2S4VV78"/>
<dbReference type="GO" id="GO:0020037">
    <property type="term" value="F:heme binding"/>
    <property type="evidence" value="ECO:0007669"/>
    <property type="project" value="InterPro"/>
</dbReference>
<evidence type="ECO:0000313" key="6">
    <source>
        <dbReference type="Proteomes" id="UP000239156"/>
    </source>
</evidence>
<feature type="binding site" description="proximal binding residue" evidence="4">
    <location>
        <position position="580"/>
    </location>
    <ligand>
        <name>heme b</name>
        <dbReference type="ChEBI" id="CHEBI:60344"/>
    </ligand>
    <ligandPart>
        <name>Fe</name>
        <dbReference type="ChEBI" id="CHEBI:18248"/>
    </ligandPart>
</feature>
<dbReference type="SUPFAM" id="SSF140959">
    <property type="entry name" value="Indolic compounds 2,3-dioxygenase-like"/>
    <property type="match status" value="1"/>
</dbReference>
<keyword evidence="6" id="KW-1185">Reference proteome</keyword>
<accession>A0A2S4VV78</accession>
<dbReference type="GO" id="GO:0019441">
    <property type="term" value="P:L-tryptophan catabolic process to kynurenine"/>
    <property type="evidence" value="ECO:0007669"/>
    <property type="project" value="InterPro"/>
</dbReference>
<name>A0A2S4VV78_9BASI</name>
<sequence length="664" mass="73875">MLASVGPAIQVLDGPGGVNPTGTKCSHNHPLEEKITQTSKSDGDVLRATIKFNFAETHFTSRREPAEHAIALREEQPSLKHPSRPIDSNTYSLFFFSSVSCNIPHQPIPEAYLAPQFLTFSRTTWSQDVDLGGLTPDHFLTPQQVFLGSNSPGSSSPFQLNSNVSSDFPTVGQCFNSGNSNDTTTLASADFDVDVRSGFLSPSPPLSRISDPVYQPWEDALEVVSKLISQITNEESKLGEVVKWKEFIVSELPVLSIDPLRSEIVEMRRARLVLAFLTHAFVHSLASSQNSSQETQVTIPLSLAVPFSEISLALDMPPVLTYADTVLYNWLLKEPALGFTVENVEIPTTFTLSDSEKHFYKTSVLVEALGPVCLKLMRSSLDEAFMEDEISVKRIGNNLGRLAKQIDHISKVLSDVRAGCDPRTFYWEIRPWFIGGRWKWEGIESDASNKCNIKEDTRQTSEELQWKVTELGGPSAGQSTLIHAIDVFLGVDHEPNLQEVSSGIQDEDTFMNRMSTYMPHHHRLFLQQLSRSCLTRRGHPNLIRSVVVNHQDQEFKSGPNNLKENYNLCIKALENLRKTHTKIVSLFIICQKNSSPPSHPLALNSSNIITSPSNPCVGKTCRAVPLDGKLKDVTNHTEAKGEQTKPTALLEIRPKIIMQRPRLG</sequence>
<evidence type="ECO:0000256" key="4">
    <source>
        <dbReference type="PIRSR" id="PIRSR600898-1"/>
    </source>
</evidence>
<evidence type="ECO:0000256" key="1">
    <source>
        <dbReference type="ARBA" id="ARBA00007119"/>
    </source>
</evidence>
<keyword evidence="4" id="KW-0349">Heme</keyword>
<evidence type="ECO:0000256" key="3">
    <source>
        <dbReference type="ARBA" id="ARBA00023004"/>
    </source>
</evidence>
<organism evidence="5 6">
    <name type="scientific">Puccinia striiformis</name>
    <dbReference type="NCBI Taxonomy" id="27350"/>
    <lineage>
        <taxon>Eukaryota</taxon>
        <taxon>Fungi</taxon>
        <taxon>Dikarya</taxon>
        <taxon>Basidiomycota</taxon>
        <taxon>Pucciniomycotina</taxon>
        <taxon>Pucciniomycetes</taxon>
        <taxon>Pucciniales</taxon>
        <taxon>Pucciniaceae</taxon>
        <taxon>Puccinia</taxon>
    </lineage>
</organism>
<dbReference type="GO" id="GO:0033754">
    <property type="term" value="F:indoleamine 2,3-dioxygenase activity"/>
    <property type="evidence" value="ECO:0007669"/>
    <property type="project" value="TreeGrafter"/>
</dbReference>
<dbReference type="Gene3D" id="1.20.58.480">
    <property type="match status" value="1"/>
</dbReference>
<dbReference type="Pfam" id="PF01231">
    <property type="entry name" value="IDO"/>
    <property type="match status" value="1"/>
</dbReference>
<dbReference type="Proteomes" id="UP000239156">
    <property type="component" value="Unassembled WGS sequence"/>
</dbReference>